<dbReference type="GO" id="GO:0000184">
    <property type="term" value="P:nuclear-transcribed mRNA catabolic process, nonsense-mediated decay"/>
    <property type="evidence" value="ECO:0007669"/>
    <property type="project" value="UniProtKB-KW"/>
</dbReference>
<dbReference type="GO" id="GO:0042162">
    <property type="term" value="F:telomeric DNA binding"/>
    <property type="evidence" value="ECO:0007669"/>
    <property type="project" value="TreeGrafter"/>
</dbReference>
<organism evidence="4 5">
    <name type="scientific">Oopsacas minuta</name>
    <dbReference type="NCBI Taxonomy" id="111878"/>
    <lineage>
        <taxon>Eukaryota</taxon>
        <taxon>Metazoa</taxon>
        <taxon>Porifera</taxon>
        <taxon>Hexactinellida</taxon>
        <taxon>Hexasterophora</taxon>
        <taxon>Lyssacinosida</taxon>
        <taxon>Leucopsacidae</taxon>
        <taxon>Oopsacas</taxon>
    </lineage>
</organism>
<dbReference type="Proteomes" id="UP001165289">
    <property type="component" value="Unassembled WGS sequence"/>
</dbReference>
<dbReference type="SUPFAM" id="SSF48452">
    <property type="entry name" value="TPR-like"/>
    <property type="match status" value="1"/>
</dbReference>
<dbReference type="GO" id="GO:0070034">
    <property type="term" value="F:telomerase RNA binding"/>
    <property type="evidence" value="ECO:0007669"/>
    <property type="project" value="TreeGrafter"/>
</dbReference>
<dbReference type="GO" id="GO:0005697">
    <property type="term" value="C:telomerase holoenzyme complex"/>
    <property type="evidence" value="ECO:0007669"/>
    <property type="project" value="TreeGrafter"/>
</dbReference>
<dbReference type="EMBL" id="JAKMXF010000066">
    <property type="protein sequence ID" value="KAI6659110.1"/>
    <property type="molecule type" value="Genomic_DNA"/>
</dbReference>
<protein>
    <submittedName>
        <fullName evidence="4">SMG7-like protein</fullName>
    </submittedName>
</protein>
<proteinExistence type="predicted"/>
<feature type="domain" description="DNA/RNA-binding" evidence="2">
    <location>
        <begin position="170"/>
        <end position="427"/>
    </location>
</feature>
<sequence length="552" mass="62384">MSESIYDLAREAELLKSNLKHQQEAASPLDCSWTTRQRLEDIYRQMLLTDLSFSLENRIEVDLWNCVFRTQINYLQTNITHQQGTQREETLSSLYICLESTCCFYHQLLQSICYKYNTSLPSYLTPEQIGVCRRSVSTVTAGEDNIRIIGQDCLLRLGDLARYRGECNLATKYYKQAYDLLPGKSIISNQLGLIASSQGNFYKAAFHYSHSIISHIPFSPSRNNLEQIFETHTRQFPDEISDLLSFQTGFLYLLSLLYFSKDLAFLSFLLPKLMTALSSFLQKGEAKHEFILCTVGLCLFACVISYQPLTGLTLHQATECLTAEEHQKCKLSLILLLETTLVLLSNSLSTTSHMNTMLPFINATLHWLATHIHHIPVDQLIQLPSLWQSLAKLLNRLSLKSGFETNIDVAQCLSEEISLIEFLSYKYTPTNLTKCSNEELCLAKMISNIKSMTQNSQCSFLSLNTHDGTYKLVYTSPTADQPVAIEHDIMTSPTLSPLFASPLLNNSNDCSFFPSIWSDTPYQQTSPLLTTPTVSSIDTIQSLWNASDPASS</sequence>
<gene>
    <name evidence="4" type="ORF">LOD99_14786</name>
</gene>
<evidence type="ECO:0000259" key="3">
    <source>
        <dbReference type="Pfam" id="PF10374"/>
    </source>
</evidence>
<accession>A0AAV7KEG6</accession>
<dbReference type="Pfam" id="PF10374">
    <property type="entry name" value="EST1"/>
    <property type="match status" value="1"/>
</dbReference>
<keyword evidence="1" id="KW-0866">Nonsense-mediated mRNA decay</keyword>
<evidence type="ECO:0000256" key="1">
    <source>
        <dbReference type="ARBA" id="ARBA00023161"/>
    </source>
</evidence>
<dbReference type="InterPro" id="IPR011990">
    <property type="entry name" value="TPR-like_helical_dom_sf"/>
</dbReference>
<dbReference type="InterPro" id="IPR018834">
    <property type="entry name" value="DNA/RNA-bd_Est1-type"/>
</dbReference>
<dbReference type="InterPro" id="IPR045153">
    <property type="entry name" value="Est1/Ebs1-like"/>
</dbReference>
<reference evidence="4 5" key="1">
    <citation type="journal article" date="2023" name="BMC Biol.">
        <title>The compact genome of the sponge Oopsacas minuta (Hexactinellida) is lacking key metazoan core genes.</title>
        <authorList>
            <person name="Santini S."/>
            <person name="Schenkelaars Q."/>
            <person name="Jourda C."/>
            <person name="Duchesne M."/>
            <person name="Belahbib H."/>
            <person name="Rocher C."/>
            <person name="Selva M."/>
            <person name="Riesgo A."/>
            <person name="Vervoort M."/>
            <person name="Leys S.P."/>
            <person name="Kodjabachian L."/>
            <person name="Le Bivic A."/>
            <person name="Borchiellini C."/>
            <person name="Claverie J.M."/>
            <person name="Renard E."/>
        </authorList>
    </citation>
    <scope>NUCLEOTIDE SEQUENCE [LARGE SCALE GENOMIC DNA]</scope>
    <source>
        <strain evidence="4">SPO-2</strain>
    </source>
</reference>
<keyword evidence="5" id="KW-1185">Reference proteome</keyword>
<dbReference type="AlphaFoldDB" id="A0AAV7KEG6"/>
<dbReference type="Pfam" id="PF10373">
    <property type="entry name" value="EST1_DNA_bind"/>
    <property type="match status" value="1"/>
</dbReference>
<comment type="caution">
    <text evidence="4">The sequence shown here is derived from an EMBL/GenBank/DDBJ whole genome shotgun (WGS) entry which is preliminary data.</text>
</comment>
<dbReference type="InterPro" id="IPR019458">
    <property type="entry name" value="Est1-like_N"/>
</dbReference>
<dbReference type="Gene3D" id="1.25.40.10">
    <property type="entry name" value="Tetratricopeptide repeat domain"/>
    <property type="match status" value="1"/>
</dbReference>
<evidence type="ECO:0000313" key="5">
    <source>
        <dbReference type="Proteomes" id="UP001165289"/>
    </source>
</evidence>
<evidence type="ECO:0000259" key="2">
    <source>
        <dbReference type="Pfam" id="PF10373"/>
    </source>
</evidence>
<dbReference type="PANTHER" id="PTHR15696">
    <property type="entry name" value="SMG-7 SUPPRESSOR WITH MORPHOLOGICAL EFFECT ON GENITALIA PROTEIN 7"/>
    <property type="match status" value="1"/>
</dbReference>
<evidence type="ECO:0000313" key="4">
    <source>
        <dbReference type="EMBL" id="KAI6659110.1"/>
    </source>
</evidence>
<name>A0AAV7KEG6_9METZ</name>
<dbReference type="PANTHER" id="PTHR15696:SF5">
    <property type="entry name" value="NONSENSE-MEDIATED MRNA DECAY FACTOR SMG7"/>
    <property type="match status" value="1"/>
</dbReference>
<feature type="domain" description="Telomerase activating protein Est1-like N-terminal" evidence="3">
    <location>
        <begin position="59"/>
        <end position="167"/>
    </location>
</feature>